<sequence length="455" mass="48065">MHPAPALEMGPDHAPSKPRVSKFLAAGVAVVGAGALAITPVSPVVDIQAQNRAVALTASANPTYSSDTSAVYGNLFNQTAANFANIFQTFASEPFPILNQVLANQWSYGEKIVAGFVGVPESFNSWWNGSNGRPLFEEAAAHFRAGEFADGWDRLNRSFVYALNIGSPLYNAFWSQAPSPRNPDGVMGIPEQMATNFQQVVRVIFDRSSIVSDITKNVLGPFLAMGFEFALLADAVTGALREGDGQAVMTALVNAPGVMLNSFLNGYVNPECEGSDCDQFPGLINASSALISIFHGIPKAIAEALKPDPVPGAPYTPPAEDEVGSAASALAVSNTVTLDVEPAAEARKASTETEETAPVTETETVTEEEAVVEEKPVTEEAPVTEEEPVTEEPVTEEPVTEEEATEEPVVEEDATAVEESTDDSAGDEDDSTTDTSRSSNNSGGGSDSSKKRQSR</sequence>
<name>A0A7I7K4V0_9MYCO</name>
<dbReference type="KEGG" id="mdu:MDUV_39330"/>
<reference evidence="2 3" key="1">
    <citation type="journal article" date="2019" name="Emerg. Microbes Infect.">
        <title>Comprehensive subspecies identification of 175 nontuberculous mycobacteria species based on 7547 genomic profiles.</title>
        <authorList>
            <person name="Matsumoto Y."/>
            <person name="Kinjo T."/>
            <person name="Motooka D."/>
            <person name="Nabeya D."/>
            <person name="Jung N."/>
            <person name="Uechi K."/>
            <person name="Horii T."/>
            <person name="Iida T."/>
            <person name="Fujita J."/>
            <person name="Nakamura S."/>
        </authorList>
    </citation>
    <scope>NUCLEOTIDE SEQUENCE [LARGE SCALE GENOMIC DNA]</scope>
    <source>
        <strain evidence="2 3">JCM 6396</strain>
    </source>
</reference>
<accession>A0A7I7K4V0</accession>
<keyword evidence="3" id="KW-1185">Reference proteome</keyword>
<organism evidence="2 3">
    <name type="scientific">Mycolicibacterium duvalii</name>
    <dbReference type="NCBI Taxonomy" id="39688"/>
    <lineage>
        <taxon>Bacteria</taxon>
        <taxon>Bacillati</taxon>
        <taxon>Actinomycetota</taxon>
        <taxon>Actinomycetes</taxon>
        <taxon>Mycobacteriales</taxon>
        <taxon>Mycobacteriaceae</taxon>
        <taxon>Mycolicibacterium</taxon>
    </lineage>
</organism>
<evidence type="ECO:0000313" key="3">
    <source>
        <dbReference type="Proteomes" id="UP000467006"/>
    </source>
</evidence>
<evidence type="ECO:0000313" key="2">
    <source>
        <dbReference type="EMBL" id="BBX19073.1"/>
    </source>
</evidence>
<feature type="compositionally biased region" description="Acidic residues" evidence="1">
    <location>
        <begin position="382"/>
        <end position="432"/>
    </location>
</feature>
<dbReference type="EMBL" id="AP022563">
    <property type="protein sequence ID" value="BBX19073.1"/>
    <property type="molecule type" value="Genomic_DNA"/>
</dbReference>
<feature type="region of interest" description="Disordered" evidence="1">
    <location>
        <begin position="343"/>
        <end position="455"/>
    </location>
</feature>
<proteinExistence type="predicted"/>
<dbReference type="Proteomes" id="UP000467006">
    <property type="component" value="Chromosome"/>
</dbReference>
<dbReference type="OrthoDB" id="4710986at2"/>
<evidence type="ECO:0000256" key="1">
    <source>
        <dbReference type="SAM" id="MobiDB-lite"/>
    </source>
</evidence>
<dbReference type="AlphaFoldDB" id="A0A7I7K4V0"/>
<gene>
    <name evidence="2" type="ORF">MDUV_39330</name>
</gene>
<protein>
    <submittedName>
        <fullName evidence="2">Uncharacterized protein</fullName>
    </submittedName>
</protein>
<dbReference type="RefSeq" id="WP_133117647.1">
    <property type="nucleotide sequence ID" value="NZ_AP022563.1"/>
</dbReference>